<dbReference type="STRING" id="1150368.SAMN02927921_04264"/>
<keyword evidence="3" id="KW-1185">Reference proteome</keyword>
<dbReference type="AlphaFoldDB" id="A0A1K1S110"/>
<reference evidence="2 3" key="1">
    <citation type="submission" date="2016-11" db="EMBL/GenBank/DDBJ databases">
        <authorList>
            <person name="Jaros S."/>
            <person name="Januszkiewicz K."/>
            <person name="Wedrychowicz H."/>
        </authorList>
    </citation>
    <scope>NUCLEOTIDE SEQUENCE [LARGE SCALE GENOMIC DNA]</scope>
    <source>
        <strain evidence="2 3">CGMCC 1.12145</strain>
    </source>
</reference>
<evidence type="ECO:0000313" key="2">
    <source>
        <dbReference type="EMBL" id="SFW77749.1"/>
    </source>
</evidence>
<name>A0A1K1S110_9FLAO</name>
<dbReference type="Proteomes" id="UP000182248">
    <property type="component" value="Unassembled WGS sequence"/>
</dbReference>
<keyword evidence="1" id="KW-0812">Transmembrane</keyword>
<feature type="transmembrane region" description="Helical" evidence="1">
    <location>
        <begin position="77"/>
        <end position="102"/>
    </location>
</feature>
<dbReference type="EMBL" id="FPJE01000049">
    <property type="protein sequence ID" value="SFW77749.1"/>
    <property type="molecule type" value="Genomic_DNA"/>
</dbReference>
<evidence type="ECO:0000313" key="3">
    <source>
        <dbReference type="Proteomes" id="UP000182248"/>
    </source>
</evidence>
<proteinExistence type="predicted"/>
<protein>
    <submittedName>
        <fullName evidence="2">Uncharacterized protein</fullName>
    </submittedName>
</protein>
<keyword evidence="1" id="KW-1133">Transmembrane helix</keyword>
<sequence>MQNGLNINKMEQLITQIKDMKGNDYHKDKMVMKHIINVFFSGFMVFLGLIFPREWVIGRIGQLIYVEEFTPKLGSELGTMMVLLGLNLVLIVMGCIIFYGMIPRFYFGIKFKMINQLQDFLDDLILTQAHNNEELNLK</sequence>
<keyword evidence="1" id="KW-0472">Membrane</keyword>
<organism evidence="2 3">
    <name type="scientific">Sinomicrobium oceani</name>
    <dbReference type="NCBI Taxonomy" id="1150368"/>
    <lineage>
        <taxon>Bacteria</taxon>
        <taxon>Pseudomonadati</taxon>
        <taxon>Bacteroidota</taxon>
        <taxon>Flavobacteriia</taxon>
        <taxon>Flavobacteriales</taxon>
        <taxon>Flavobacteriaceae</taxon>
        <taxon>Sinomicrobium</taxon>
    </lineage>
</organism>
<accession>A0A1K1S110</accession>
<gene>
    <name evidence="2" type="ORF">SAMN02927921_04264</name>
</gene>
<evidence type="ECO:0000256" key="1">
    <source>
        <dbReference type="SAM" id="Phobius"/>
    </source>
</evidence>
<feature type="transmembrane region" description="Helical" evidence="1">
    <location>
        <begin position="35"/>
        <end position="57"/>
    </location>
</feature>